<protein>
    <submittedName>
        <fullName evidence="5">Uncharacterized protein LOC113514813</fullName>
    </submittedName>
</protein>
<accession>A0A6J1WJJ8</accession>
<organism evidence="4 5">
    <name type="scientific">Galleria mellonella</name>
    <name type="common">Greater wax moth</name>
    <dbReference type="NCBI Taxonomy" id="7137"/>
    <lineage>
        <taxon>Eukaryota</taxon>
        <taxon>Metazoa</taxon>
        <taxon>Ecdysozoa</taxon>
        <taxon>Arthropoda</taxon>
        <taxon>Hexapoda</taxon>
        <taxon>Insecta</taxon>
        <taxon>Pterygota</taxon>
        <taxon>Neoptera</taxon>
        <taxon>Endopterygota</taxon>
        <taxon>Lepidoptera</taxon>
        <taxon>Glossata</taxon>
        <taxon>Ditrysia</taxon>
        <taxon>Pyraloidea</taxon>
        <taxon>Pyralidae</taxon>
        <taxon>Galleriinae</taxon>
        <taxon>Galleria</taxon>
    </lineage>
</organism>
<proteinExistence type="inferred from homology"/>
<dbReference type="InterPro" id="IPR013868">
    <property type="entry name" value="Cut8/Sts1_fam"/>
</dbReference>
<dbReference type="FunCoup" id="A0A6J1WJJ8">
    <property type="interactions" value="58"/>
</dbReference>
<dbReference type="KEGG" id="gmw:113514813"/>
<dbReference type="Gene3D" id="1.20.58.1590">
    <property type="entry name" value="Tethering factor for nuclear proteasome Cut8/Sts1"/>
    <property type="match status" value="1"/>
</dbReference>
<dbReference type="InParanoid" id="A0A6J1WJJ8"/>
<dbReference type="RefSeq" id="XP_026754706.2">
    <property type="nucleotide sequence ID" value="XM_026898905.2"/>
</dbReference>
<evidence type="ECO:0000313" key="5">
    <source>
        <dbReference type="RefSeq" id="XP_026754706.2"/>
    </source>
</evidence>
<evidence type="ECO:0000256" key="1">
    <source>
        <dbReference type="ARBA" id="ARBA00004123"/>
    </source>
</evidence>
<sequence length="346" mass="39585">MEEMMTSENERRTHAAQAEISIRMDRLQLTVLEPLINTMDRTPAVPPNHLSAASSLDETVIQQRGRKCLPVSWSPDTELKGNSTIHSFVQTTPKNASHLTSPTLADTLRFAARKRLLFENSERIPLTQKEVDFSIPQQFEISSPIKSTPPNKKTRLEKTMEYNEPFDVALKGLSPSQLIDIIKSVTYKHPEIEYEIRKNMPVPDLSPLEQKLHYLKSNIYKGLPTSRLTSKIDSLAYSRVSTHLAAFKKCLVEQGNVLVESQHWESVIKYVFLAWKYVRATPVWDNEAHNTNRKQCFRALTNFCMTALKEGILEKDLLIDTQDKLQGMVADSEYIQSCIKQIQEQL</sequence>
<keyword evidence="4" id="KW-1185">Reference proteome</keyword>
<dbReference type="AlphaFoldDB" id="A0A6J1WJJ8"/>
<reference evidence="5" key="1">
    <citation type="submission" date="2025-08" db="UniProtKB">
        <authorList>
            <consortium name="RefSeq"/>
        </authorList>
    </citation>
    <scope>IDENTIFICATION</scope>
    <source>
        <tissue evidence="5">Whole larvae</tissue>
    </source>
</reference>
<dbReference type="GeneID" id="113514813"/>
<dbReference type="GO" id="GO:0070628">
    <property type="term" value="F:proteasome binding"/>
    <property type="evidence" value="ECO:0007669"/>
    <property type="project" value="TreeGrafter"/>
</dbReference>
<evidence type="ECO:0000313" key="4">
    <source>
        <dbReference type="Proteomes" id="UP001652740"/>
    </source>
</evidence>
<comment type="subcellular location">
    <subcellularLocation>
        <location evidence="1">Nucleus</location>
    </subcellularLocation>
</comment>
<gene>
    <name evidence="5" type="primary">LOC113514813</name>
</gene>
<comment type="similarity">
    <text evidence="2">Belongs to the cut8/STS1 family.</text>
</comment>
<dbReference type="GO" id="GO:0031965">
    <property type="term" value="C:nuclear membrane"/>
    <property type="evidence" value="ECO:0007669"/>
    <property type="project" value="TreeGrafter"/>
</dbReference>
<dbReference type="GO" id="GO:0031144">
    <property type="term" value="P:proteasome localization"/>
    <property type="evidence" value="ECO:0007669"/>
    <property type="project" value="InterPro"/>
</dbReference>
<evidence type="ECO:0000256" key="2">
    <source>
        <dbReference type="ARBA" id="ARBA00006199"/>
    </source>
</evidence>
<dbReference type="PANTHER" id="PTHR28032">
    <property type="entry name" value="FI02826P"/>
    <property type="match status" value="1"/>
</dbReference>
<dbReference type="Proteomes" id="UP001652740">
    <property type="component" value="Unplaced"/>
</dbReference>
<name>A0A6J1WJJ8_GALME</name>
<dbReference type="InterPro" id="IPR038422">
    <property type="entry name" value="Cut8/Sts1_sf"/>
</dbReference>
<keyword evidence="3" id="KW-0539">Nucleus</keyword>
<dbReference type="PANTHER" id="PTHR28032:SF1">
    <property type="entry name" value="FI02826P"/>
    <property type="match status" value="1"/>
</dbReference>
<dbReference type="GO" id="GO:0071630">
    <property type="term" value="P:nuclear protein quality control by the ubiquitin-proteasome system"/>
    <property type="evidence" value="ECO:0007669"/>
    <property type="project" value="InterPro"/>
</dbReference>
<evidence type="ECO:0000256" key="3">
    <source>
        <dbReference type="ARBA" id="ARBA00023242"/>
    </source>
</evidence>
<dbReference type="Pfam" id="PF08559">
    <property type="entry name" value="Cut8"/>
    <property type="match status" value="1"/>
</dbReference>